<dbReference type="GO" id="GO:0004113">
    <property type="term" value="F:2',3'-cyclic-nucleotide 3'-phosphodiesterase activity"/>
    <property type="evidence" value="ECO:0007669"/>
    <property type="project" value="InterPro"/>
</dbReference>
<evidence type="ECO:0000256" key="1">
    <source>
        <dbReference type="ARBA" id="ARBA00022801"/>
    </source>
</evidence>
<dbReference type="GO" id="GO:0008664">
    <property type="term" value="F:RNA 2',3'-cyclic 3'-phosphodiesterase activity"/>
    <property type="evidence" value="ECO:0007669"/>
    <property type="project" value="UniProtKB-EC"/>
</dbReference>
<dbReference type="GO" id="GO:0016874">
    <property type="term" value="F:ligase activity"/>
    <property type="evidence" value="ECO:0007669"/>
    <property type="project" value="UniProtKB-KW"/>
</dbReference>
<protein>
    <recommendedName>
        <fullName evidence="2">RNA 2',3'-cyclic phosphodiesterase</fullName>
        <shortName evidence="2">RNA 2',3'-CPDase</shortName>
        <ecNumber evidence="2">3.1.4.58</ecNumber>
    </recommendedName>
</protein>
<comment type="function">
    <text evidence="2">Hydrolyzes RNA 2',3'-cyclic phosphodiester to an RNA 2'-phosphomonoester.</text>
</comment>
<feature type="active site" description="Proton donor" evidence="2">
    <location>
        <position position="48"/>
    </location>
</feature>
<keyword evidence="5" id="KW-1185">Reference proteome</keyword>
<proteinExistence type="inferred from homology"/>
<dbReference type="OrthoDB" id="9789350at2"/>
<feature type="short sequence motif" description="HXTX 2" evidence="2">
    <location>
        <begin position="135"/>
        <end position="138"/>
    </location>
</feature>
<feature type="short sequence motif" description="HXTX 1" evidence="2">
    <location>
        <begin position="48"/>
        <end position="51"/>
    </location>
</feature>
<dbReference type="AlphaFoldDB" id="A0A1P8FAI4"/>
<dbReference type="InterPro" id="IPR004175">
    <property type="entry name" value="RNA_CPDase"/>
</dbReference>
<dbReference type="NCBIfam" id="TIGR02258">
    <property type="entry name" value="2_5_ligase"/>
    <property type="match status" value="1"/>
</dbReference>
<gene>
    <name evidence="4" type="primary">ligT</name>
    <name evidence="4" type="ORF">Dform_02158</name>
</gene>
<dbReference type="EC" id="3.1.4.58" evidence="2"/>
<keyword evidence="4" id="KW-0436">Ligase</keyword>
<dbReference type="SUPFAM" id="SSF55144">
    <property type="entry name" value="LigT-like"/>
    <property type="match status" value="1"/>
</dbReference>
<dbReference type="RefSeq" id="WP_076004954.1">
    <property type="nucleotide sequence ID" value="NZ_CP018258.1"/>
</dbReference>
<dbReference type="Pfam" id="PF02834">
    <property type="entry name" value="LigT_PEase"/>
    <property type="match status" value="2"/>
</dbReference>
<dbReference type="PANTHER" id="PTHR35561:SF1">
    <property type="entry name" value="RNA 2',3'-CYCLIC PHOSPHODIESTERASE"/>
    <property type="match status" value="1"/>
</dbReference>
<feature type="active site" description="Proton acceptor" evidence="2">
    <location>
        <position position="135"/>
    </location>
</feature>
<keyword evidence="1 2" id="KW-0378">Hydrolase</keyword>
<dbReference type="EMBL" id="CP018258">
    <property type="protein sequence ID" value="APV45462.1"/>
    <property type="molecule type" value="Genomic_DNA"/>
</dbReference>
<reference evidence="5" key="1">
    <citation type="submission" date="2016-11" db="EMBL/GenBank/DDBJ databases">
        <title>Dehalogenimonas formicexedens sp. nov., a chlorinated alkane respiring bacterium isolated from contaminated groundwater.</title>
        <authorList>
            <person name="Key T.A."/>
            <person name="Bowman K.S."/>
            <person name="Lee I."/>
            <person name="Chun J."/>
            <person name="Albuquerque L."/>
            <person name="da Costa M.S."/>
            <person name="Rainey F.A."/>
            <person name="Moe W.M."/>
        </authorList>
    </citation>
    <scope>NUCLEOTIDE SEQUENCE [LARGE SCALE GENOMIC DNA]</scope>
    <source>
        <strain evidence="5">NSZ-14</strain>
    </source>
</reference>
<dbReference type="KEGG" id="dfo:Dform_02158"/>
<feature type="domain" description="Phosphoesterase HXTX" evidence="3">
    <location>
        <begin position="108"/>
        <end position="187"/>
    </location>
</feature>
<evidence type="ECO:0000313" key="4">
    <source>
        <dbReference type="EMBL" id="APV45462.1"/>
    </source>
</evidence>
<feature type="domain" description="Phosphoesterase HXTX" evidence="3">
    <location>
        <begin position="14"/>
        <end position="99"/>
    </location>
</feature>
<evidence type="ECO:0000256" key="2">
    <source>
        <dbReference type="HAMAP-Rule" id="MF_01940"/>
    </source>
</evidence>
<dbReference type="Gene3D" id="3.90.1140.10">
    <property type="entry name" value="Cyclic phosphodiesterase"/>
    <property type="match status" value="1"/>
</dbReference>
<dbReference type="InterPro" id="IPR009097">
    <property type="entry name" value="Cyclic_Pdiesterase"/>
</dbReference>
<comment type="similarity">
    <text evidence="2">Belongs to the 2H phosphoesterase superfamily. ThpR family.</text>
</comment>
<evidence type="ECO:0000259" key="3">
    <source>
        <dbReference type="Pfam" id="PF02834"/>
    </source>
</evidence>
<dbReference type="STRING" id="1839801.Dform_02158"/>
<evidence type="ECO:0000313" key="5">
    <source>
        <dbReference type="Proteomes" id="UP000185934"/>
    </source>
</evidence>
<dbReference type="HAMAP" id="MF_01940">
    <property type="entry name" value="RNA_CPDase"/>
    <property type="match status" value="1"/>
</dbReference>
<organism evidence="4 5">
    <name type="scientific">Dehalogenimonas formicexedens</name>
    <dbReference type="NCBI Taxonomy" id="1839801"/>
    <lineage>
        <taxon>Bacteria</taxon>
        <taxon>Bacillati</taxon>
        <taxon>Chloroflexota</taxon>
        <taxon>Dehalococcoidia</taxon>
        <taxon>Dehalococcoidales</taxon>
        <taxon>Dehalococcoidaceae</taxon>
        <taxon>Dehalogenimonas</taxon>
    </lineage>
</organism>
<dbReference type="Proteomes" id="UP000185934">
    <property type="component" value="Chromosome"/>
</dbReference>
<name>A0A1P8FAI4_9CHLR</name>
<dbReference type="PANTHER" id="PTHR35561">
    <property type="entry name" value="RNA 2',3'-CYCLIC PHOSPHODIESTERASE"/>
    <property type="match status" value="1"/>
</dbReference>
<accession>A0A1P8FAI4</accession>
<sequence length="202" mass="22510">MTEQVRLIRSFIAIELPQEAKDALAELQRKLNVQPSDGIKWVAPESIHLTLKFLGWVPADRIEQIKRALSESVTGFKTFELRLSGLGAFPNLRRLNVVWCGLAGDLSHLNALQQSVERRVSPLGYPTENRLFSPHLTLARLRDEVALESKQKLAAKLVGTKFEPDIPIPVDSVNLMQSTLLPTGAIYNSLGSFVLNNNCDQL</sequence>
<comment type="catalytic activity">
    <reaction evidence="2">
        <text>a 3'-end 2',3'-cyclophospho-ribonucleotide-RNA + H2O = a 3'-end 2'-phospho-ribonucleotide-RNA + H(+)</text>
        <dbReference type="Rhea" id="RHEA:11828"/>
        <dbReference type="Rhea" id="RHEA-COMP:10464"/>
        <dbReference type="Rhea" id="RHEA-COMP:17353"/>
        <dbReference type="ChEBI" id="CHEBI:15377"/>
        <dbReference type="ChEBI" id="CHEBI:15378"/>
        <dbReference type="ChEBI" id="CHEBI:83064"/>
        <dbReference type="ChEBI" id="CHEBI:173113"/>
        <dbReference type="EC" id="3.1.4.58"/>
    </reaction>
</comment>
<dbReference type="InterPro" id="IPR014051">
    <property type="entry name" value="Phosphoesterase_HXTX"/>
</dbReference>